<proteinExistence type="predicted"/>
<feature type="compositionally biased region" description="Polar residues" evidence="1">
    <location>
        <begin position="1"/>
        <end position="16"/>
    </location>
</feature>
<dbReference type="EMBL" id="LC168164">
    <property type="protein sequence ID" value="BAV39250.1"/>
    <property type="molecule type" value="Genomic_DNA"/>
</dbReference>
<accession>A0A1B4XWQ9</accession>
<protein>
    <submittedName>
        <fullName evidence="2">Uncharacterized protein</fullName>
    </submittedName>
</protein>
<sequence length="186" mass="20050">MSTLGFSGVESKSNQPMDGKTHVDSLSVAVNNDPDYNIPNMVIFVKDEKTLYYLKDGAIGDDISHWAKLGDGNSLSTFEPFTAKAYTLGETASVGANMFICISNTTASETPITSPEKWLQLGATSKYKSDFNDVTGTITIDHAINDAICNIYDENGMNVEVGIQKTSASQFVLTWNGDLSGTIIIS</sequence>
<name>A0A1B4XWQ9_9CAUD</name>
<gene>
    <name evidence="2" type="ORF">BPT24_125</name>
</gene>
<evidence type="ECO:0000256" key="1">
    <source>
        <dbReference type="SAM" id="MobiDB-lite"/>
    </source>
</evidence>
<feature type="region of interest" description="Disordered" evidence="1">
    <location>
        <begin position="1"/>
        <end position="21"/>
    </location>
</feature>
<keyword evidence="3" id="KW-1185">Reference proteome</keyword>
<evidence type="ECO:0000313" key="3">
    <source>
        <dbReference type="Proteomes" id="UP000224877"/>
    </source>
</evidence>
<evidence type="ECO:0000313" key="2">
    <source>
        <dbReference type="EMBL" id="BAV39250.1"/>
    </source>
</evidence>
<organism evidence="2 3">
    <name type="scientific">Tenacibaculum phage pT24</name>
    <dbReference type="NCBI Taxonomy" id="1880590"/>
    <lineage>
        <taxon>Viruses</taxon>
        <taxon>Duplodnaviria</taxon>
        <taxon>Heunggongvirae</taxon>
        <taxon>Uroviricota</taxon>
        <taxon>Caudoviricetes</taxon>
        <taxon>Kungbxnavirus</taxon>
        <taxon>Kungbxnavirus pT24</taxon>
    </lineage>
</organism>
<dbReference type="Proteomes" id="UP000224877">
    <property type="component" value="Segment"/>
</dbReference>
<reference evidence="2 3" key="1">
    <citation type="submission" date="2016-07" db="EMBL/GenBank/DDBJ databases">
        <title>Characterization of three bacteriophages infecting bacteria isolated from shrimp culture pond water.</title>
        <authorList>
            <person name="Khoa H.V."/>
        </authorList>
    </citation>
    <scope>NUCLEOTIDE SEQUENCE [LARGE SCALE GENOMIC DNA]</scope>
</reference>